<evidence type="ECO:0000256" key="1">
    <source>
        <dbReference type="ARBA" id="ARBA00004123"/>
    </source>
</evidence>
<evidence type="ECO:0000256" key="9">
    <source>
        <dbReference type="SAM" id="Coils"/>
    </source>
</evidence>
<comment type="subcellular location">
    <subcellularLocation>
        <location evidence="1">Nucleus</location>
    </subcellularLocation>
</comment>
<dbReference type="PROSITE" id="PS52002">
    <property type="entry name" value="SM"/>
    <property type="match status" value="1"/>
</dbReference>
<keyword evidence="6" id="KW-0508">mRNA splicing</keyword>
<evidence type="ECO:0000256" key="4">
    <source>
        <dbReference type="ARBA" id="ARBA00022728"/>
    </source>
</evidence>
<dbReference type="GO" id="GO:0046540">
    <property type="term" value="C:U4/U6 x U5 tri-snRNP complex"/>
    <property type="evidence" value="ECO:0007669"/>
    <property type="project" value="TreeGrafter"/>
</dbReference>
<dbReference type="CDD" id="cd01725">
    <property type="entry name" value="LSm2"/>
    <property type="match status" value="1"/>
</dbReference>
<gene>
    <name evidence="12" type="ORF">POCULU_LOCUS938</name>
</gene>
<dbReference type="Pfam" id="PF01423">
    <property type="entry name" value="LSM"/>
    <property type="match status" value="1"/>
</dbReference>
<evidence type="ECO:0000259" key="11">
    <source>
        <dbReference type="PROSITE" id="PS52002"/>
    </source>
</evidence>
<dbReference type="GO" id="GO:0071011">
    <property type="term" value="C:precatalytic spliceosome"/>
    <property type="evidence" value="ECO:0007669"/>
    <property type="project" value="TreeGrafter"/>
</dbReference>
<feature type="domain" description="Sm" evidence="11">
    <location>
        <begin position="280"/>
        <end position="354"/>
    </location>
</feature>
<reference evidence="12" key="1">
    <citation type="submission" date="2021-06" db="EMBL/GenBank/DDBJ databases">
        <authorList>
            <person name="Kallberg Y."/>
            <person name="Tangrot J."/>
            <person name="Rosling A."/>
        </authorList>
    </citation>
    <scope>NUCLEOTIDE SEQUENCE</scope>
    <source>
        <strain evidence="12">IA702</strain>
    </source>
</reference>
<dbReference type="GO" id="GO:0034080">
    <property type="term" value="P:CENP-A containing chromatin assembly"/>
    <property type="evidence" value="ECO:0007669"/>
    <property type="project" value="InterPro"/>
</dbReference>
<dbReference type="OrthoDB" id="10256176at2759"/>
<protein>
    <submittedName>
        <fullName evidence="12">4099_t:CDS:1</fullName>
    </submittedName>
</protein>
<dbReference type="GO" id="GO:0071013">
    <property type="term" value="C:catalytic step 2 spliceosome"/>
    <property type="evidence" value="ECO:0007669"/>
    <property type="project" value="TreeGrafter"/>
</dbReference>
<dbReference type="PANTHER" id="PTHR13829:SF2">
    <property type="entry name" value="U6 SNRNA-ASSOCIATED SM-LIKE PROTEIN LSM2"/>
    <property type="match status" value="1"/>
</dbReference>
<keyword evidence="9" id="KW-0175">Coiled coil</keyword>
<dbReference type="SMART" id="SM00651">
    <property type="entry name" value="Sm"/>
    <property type="match status" value="1"/>
</dbReference>
<keyword evidence="8" id="KW-0687">Ribonucleoprotein</keyword>
<evidence type="ECO:0000256" key="7">
    <source>
        <dbReference type="ARBA" id="ARBA00023242"/>
    </source>
</evidence>
<dbReference type="GO" id="GO:0005688">
    <property type="term" value="C:U6 snRNP"/>
    <property type="evidence" value="ECO:0007669"/>
    <property type="project" value="UniProtKB-ARBA"/>
</dbReference>
<keyword evidence="7" id="KW-0539">Nucleus</keyword>
<comment type="caution">
    <text evidence="12">The sequence shown here is derived from an EMBL/GenBank/DDBJ whole genome shotgun (WGS) entry which is preliminary data.</text>
</comment>
<dbReference type="Proteomes" id="UP000789572">
    <property type="component" value="Unassembled WGS sequence"/>
</dbReference>
<evidence type="ECO:0000256" key="2">
    <source>
        <dbReference type="ARBA" id="ARBA00006850"/>
    </source>
</evidence>
<dbReference type="InterPro" id="IPR047575">
    <property type="entry name" value="Sm"/>
</dbReference>
<dbReference type="GO" id="GO:0003723">
    <property type="term" value="F:RNA binding"/>
    <property type="evidence" value="ECO:0007669"/>
    <property type="project" value="UniProtKB-KW"/>
</dbReference>
<evidence type="ECO:0000256" key="3">
    <source>
        <dbReference type="ARBA" id="ARBA00022664"/>
    </source>
</evidence>
<dbReference type="GO" id="GO:1990726">
    <property type="term" value="C:Lsm1-7-Pat1 complex"/>
    <property type="evidence" value="ECO:0007669"/>
    <property type="project" value="TreeGrafter"/>
</dbReference>
<keyword evidence="13" id="KW-1185">Reference proteome</keyword>
<dbReference type="FunFam" id="2.30.30.100:FF:000009">
    <property type="entry name" value="U6 snRNA-associated Sm-like protein LSm2"/>
    <property type="match status" value="1"/>
</dbReference>
<dbReference type="InterPro" id="IPR027801">
    <property type="entry name" value="CENP-P"/>
</dbReference>
<dbReference type="Gene3D" id="2.30.30.100">
    <property type="match status" value="1"/>
</dbReference>
<dbReference type="GO" id="GO:0000775">
    <property type="term" value="C:chromosome, centromeric region"/>
    <property type="evidence" value="ECO:0007669"/>
    <property type="project" value="InterPro"/>
</dbReference>
<dbReference type="GO" id="GO:0000398">
    <property type="term" value="P:mRNA splicing, via spliceosome"/>
    <property type="evidence" value="ECO:0007669"/>
    <property type="project" value="TreeGrafter"/>
</dbReference>
<comment type="similarity">
    <text evidence="2">Belongs to the snRNP Sm proteins family.</text>
</comment>
<sequence>MSSNSLRKRKYKRRRLNTSSVNEDNHEKRSRVLAQIKALESEIIELQTKIDNERKKERALVNPTNDIIQHLIQINDHALRSSINLKSEEEYGSSGLLLDEKENPVTDADIKKLSSFTKVQFTKVTNQLVSAAGGRHIRHYILSGTSYGLYFSVNFDVDESELRVQTLKIKIGASIKAEIAKFVESVENERNLLGFFRGFVQYAKLNYQRTLLFEALKGKYPDLITYSDLTRGRSMIERTSDVGNEICPLLRFTVNSPKHPDVIFLWRNKVSDKGKIFPELFYSFFKTLVGQVVTVELKNDLAITGALVSVDQFLNIKLDNIRVVDQQKYPHMMAVKNCFIRGSVVRYVQLPANAVDTALLQDAARREAQQPTPAPRMK</sequence>
<dbReference type="EMBL" id="CAJVPJ010000059">
    <property type="protein sequence ID" value="CAG8468858.1"/>
    <property type="molecule type" value="Genomic_DNA"/>
</dbReference>
<feature type="compositionally biased region" description="Basic residues" evidence="10">
    <location>
        <begin position="1"/>
        <end position="16"/>
    </location>
</feature>
<proteinExistence type="inferred from homology"/>
<evidence type="ECO:0000256" key="8">
    <source>
        <dbReference type="ARBA" id="ARBA00023274"/>
    </source>
</evidence>
<feature type="coiled-coil region" evidence="9">
    <location>
        <begin position="29"/>
        <end position="56"/>
    </location>
</feature>
<dbReference type="InterPro" id="IPR010920">
    <property type="entry name" value="LSM_dom_sf"/>
</dbReference>
<organism evidence="12 13">
    <name type="scientific">Paraglomus occultum</name>
    <dbReference type="NCBI Taxonomy" id="144539"/>
    <lineage>
        <taxon>Eukaryota</taxon>
        <taxon>Fungi</taxon>
        <taxon>Fungi incertae sedis</taxon>
        <taxon>Mucoromycota</taxon>
        <taxon>Glomeromycotina</taxon>
        <taxon>Glomeromycetes</taxon>
        <taxon>Paraglomerales</taxon>
        <taxon>Paraglomeraceae</taxon>
        <taxon>Paraglomus</taxon>
    </lineage>
</organism>
<keyword evidence="3" id="KW-0507">mRNA processing</keyword>
<dbReference type="InterPro" id="IPR001163">
    <property type="entry name" value="Sm_dom_euk/arc"/>
</dbReference>
<keyword evidence="5" id="KW-0694">RNA-binding</keyword>
<dbReference type="GO" id="GO:0000932">
    <property type="term" value="C:P-body"/>
    <property type="evidence" value="ECO:0007669"/>
    <property type="project" value="TreeGrafter"/>
</dbReference>
<accession>A0A9N8VYJ9</accession>
<evidence type="ECO:0000313" key="12">
    <source>
        <dbReference type="EMBL" id="CAG8468858.1"/>
    </source>
</evidence>
<dbReference type="PANTHER" id="PTHR13829">
    <property type="entry name" value="SNRNP CORE PROTEIN FAMILY MEMBER"/>
    <property type="match status" value="1"/>
</dbReference>
<dbReference type="InterPro" id="IPR016654">
    <property type="entry name" value="U6_snRNA_Lsm2"/>
</dbReference>
<dbReference type="SUPFAM" id="SSF50182">
    <property type="entry name" value="Sm-like ribonucleoproteins"/>
    <property type="match status" value="1"/>
</dbReference>
<feature type="region of interest" description="Disordered" evidence="10">
    <location>
        <begin position="1"/>
        <end position="29"/>
    </location>
</feature>
<evidence type="ECO:0000256" key="10">
    <source>
        <dbReference type="SAM" id="MobiDB-lite"/>
    </source>
</evidence>
<evidence type="ECO:0000313" key="13">
    <source>
        <dbReference type="Proteomes" id="UP000789572"/>
    </source>
</evidence>
<evidence type="ECO:0000256" key="6">
    <source>
        <dbReference type="ARBA" id="ARBA00023187"/>
    </source>
</evidence>
<keyword evidence="4" id="KW-0747">Spliceosome</keyword>
<evidence type="ECO:0000256" key="5">
    <source>
        <dbReference type="ARBA" id="ARBA00022884"/>
    </source>
</evidence>
<name>A0A9N8VYJ9_9GLOM</name>
<dbReference type="AlphaFoldDB" id="A0A9N8VYJ9"/>
<dbReference type="Pfam" id="PF13096">
    <property type="entry name" value="CENP-P"/>
    <property type="match status" value="1"/>
</dbReference>